<comment type="caution">
    <text evidence="3">The sequence shown here is derived from an EMBL/GenBank/DDBJ whole genome shotgun (WGS) entry which is preliminary data.</text>
</comment>
<dbReference type="SMART" id="SM00028">
    <property type="entry name" value="TPR"/>
    <property type="match status" value="2"/>
</dbReference>
<name>A0A0V0R4X9_PSEPJ</name>
<dbReference type="InterPro" id="IPR011990">
    <property type="entry name" value="TPR-like_helical_dom_sf"/>
</dbReference>
<feature type="compositionally biased region" description="Basic and acidic residues" evidence="2">
    <location>
        <begin position="129"/>
        <end position="140"/>
    </location>
</feature>
<dbReference type="AlphaFoldDB" id="A0A0V0R4X9"/>
<dbReference type="SUPFAM" id="SSF48452">
    <property type="entry name" value="TPR-like"/>
    <property type="match status" value="1"/>
</dbReference>
<sequence length="181" mass="21328">MRKEKNQEMKVNGKMRQNIIISSYYSHLIMHKPIFKKDIVFKNLEDSNVYVNISHCYILLHLYQLGLDACIEGLKLNPQQKVLWNNKASALIKLGRLEDVLEAIEKHLEIDPENEYLLSYKQKISQKMEQRNLKESKDKNFTGQNSQNQSENLSHNKNIIQNILSAWLRTRSQSLAYFFSQ</sequence>
<evidence type="ECO:0000256" key="1">
    <source>
        <dbReference type="PROSITE-ProRule" id="PRU00339"/>
    </source>
</evidence>
<accession>A0A0V0R4X9</accession>
<dbReference type="Gene3D" id="1.25.40.10">
    <property type="entry name" value="Tetratricopeptide repeat domain"/>
    <property type="match status" value="1"/>
</dbReference>
<dbReference type="InParanoid" id="A0A0V0R4X9"/>
<reference evidence="3 4" key="1">
    <citation type="journal article" date="2015" name="Sci. Rep.">
        <title>Genome of the facultative scuticociliatosis pathogen Pseudocohnilembus persalinus provides insight into its virulence through horizontal gene transfer.</title>
        <authorList>
            <person name="Xiong J."/>
            <person name="Wang G."/>
            <person name="Cheng J."/>
            <person name="Tian M."/>
            <person name="Pan X."/>
            <person name="Warren A."/>
            <person name="Jiang C."/>
            <person name="Yuan D."/>
            <person name="Miao W."/>
        </authorList>
    </citation>
    <scope>NUCLEOTIDE SEQUENCE [LARGE SCALE GENOMIC DNA]</scope>
    <source>
        <strain evidence="3">36N120E</strain>
    </source>
</reference>
<evidence type="ECO:0000256" key="2">
    <source>
        <dbReference type="SAM" id="MobiDB-lite"/>
    </source>
</evidence>
<feature type="compositionally biased region" description="Polar residues" evidence="2">
    <location>
        <begin position="141"/>
        <end position="152"/>
    </location>
</feature>
<feature type="repeat" description="TPR" evidence="1">
    <location>
        <begin position="81"/>
        <end position="114"/>
    </location>
</feature>
<feature type="region of interest" description="Disordered" evidence="2">
    <location>
        <begin position="129"/>
        <end position="152"/>
    </location>
</feature>
<dbReference type="PROSITE" id="PS50005">
    <property type="entry name" value="TPR"/>
    <property type="match status" value="1"/>
</dbReference>
<dbReference type="InterPro" id="IPR019734">
    <property type="entry name" value="TPR_rpt"/>
</dbReference>
<keyword evidence="1" id="KW-0802">TPR repeat</keyword>
<dbReference type="Proteomes" id="UP000054937">
    <property type="component" value="Unassembled WGS sequence"/>
</dbReference>
<gene>
    <name evidence="3" type="ORF">PPERSA_12285</name>
</gene>
<evidence type="ECO:0000313" key="4">
    <source>
        <dbReference type="Proteomes" id="UP000054937"/>
    </source>
</evidence>
<organism evidence="3 4">
    <name type="scientific">Pseudocohnilembus persalinus</name>
    <name type="common">Ciliate</name>
    <dbReference type="NCBI Taxonomy" id="266149"/>
    <lineage>
        <taxon>Eukaryota</taxon>
        <taxon>Sar</taxon>
        <taxon>Alveolata</taxon>
        <taxon>Ciliophora</taxon>
        <taxon>Intramacronucleata</taxon>
        <taxon>Oligohymenophorea</taxon>
        <taxon>Scuticociliatia</taxon>
        <taxon>Philasterida</taxon>
        <taxon>Pseudocohnilembidae</taxon>
        <taxon>Pseudocohnilembus</taxon>
    </lineage>
</organism>
<proteinExistence type="predicted"/>
<keyword evidence="4" id="KW-1185">Reference proteome</keyword>
<protein>
    <submittedName>
        <fullName evidence="3">Uncharacterized protein</fullName>
    </submittedName>
</protein>
<dbReference type="OrthoDB" id="2423701at2759"/>
<dbReference type="Pfam" id="PF13181">
    <property type="entry name" value="TPR_8"/>
    <property type="match status" value="1"/>
</dbReference>
<dbReference type="EMBL" id="LDAU01000048">
    <property type="protein sequence ID" value="KRX09542.1"/>
    <property type="molecule type" value="Genomic_DNA"/>
</dbReference>
<evidence type="ECO:0000313" key="3">
    <source>
        <dbReference type="EMBL" id="KRX09542.1"/>
    </source>
</evidence>